<accession>A0A2U9T5R4</accession>
<keyword evidence="4" id="KW-0413">Isomerase</keyword>
<keyword evidence="9" id="KW-1185">Reference proteome</keyword>
<dbReference type="Proteomes" id="UP000249447">
    <property type="component" value="Chromosome"/>
</dbReference>
<dbReference type="SUPFAM" id="SSF56322">
    <property type="entry name" value="ADC synthase"/>
    <property type="match status" value="1"/>
</dbReference>
<dbReference type="OrthoDB" id="9806579at2"/>
<evidence type="ECO:0000259" key="7">
    <source>
        <dbReference type="Pfam" id="PF00425"/>
    </source>
</evidence>
<dbReference type="InterPro" id="IPR005801">
    <property type="entry name" value="ADC_synthase"/>
</dbReference>
<feature type="region of interest" description="Disordered" evidence="6">
    <location>
        <begin position="1"/>
        <end position="32"/>
    </location>
</feature>
<name>A0A2U9T5R4_9GAMM</name>
<dbReference type="PANTHER" id="PTHR42839">
    <property type="entry name" value="ISOCHORISMATE SYNTHASE ENTC"/>
    <property type="match status" value="1"/>
</dbReference>
<evidence type="ECO:0000313" key="9">
    <source>
        <dbReference type="Proteomes" id="UP000249447"/>
    </source>
</evidence>
<dbReference type="InterPro" id="IPR015890">
    <property type="entry name" value="Chorismate_C"/>
</dbReference>
<dbReference type="GO" id="GO:0009697">
    <property type="term" value="P:salicylic acid biosynthetic process"/>
    <property type="evidence" value="ECO:0007669"/>
    <property type="project" value="TreeGrafter"/>
</dbReference>
<reference evidence="8 9" key="1">
    <citation type="submission" date="2018-05" db="EMBL/GenBank/DDBJ databases">
        <title>The complete genome of Lysobacter maris HZ9B, a marine bacterium antagonistic against terrestrial plant pathogens.</title>
        <authorList>
            <person name="Zhang X.-Q."/>
        </authorList>
    </citation>
    <scope>NUCLEOTIDE SEQUENCE [LARGE SCALE GENOMIC DNA]</scope>
    <source>
        <strain evidence="8 9">HZ9B</strain>
    </source>
</reference>
<dbReference type="PANTHER" id="PTHR42839:SF2">
    <property type="entry name" value="ISOCHORISMATE SYNTHASE ENTC"/>
    <property type="match status" value="1"/>
</dbReference>
<evidence type="ECO:0000256" key="1">
    <source>
        <dbReference type="ARBA" id="ARBA00000799"/>
    </source>
</evidence>
<evidence type="ECO:0000256" key="6">
    <source>
        <dbReference type="SAM" id="MobiDB-lite"/>
    </source>
</evidence>
<dbReference type="Gene3D" id="3.60.120.10">
    <property type="entry name" value="Anthranilate synthase"/>
    <property type="match status" value="1"/>
</dbReference>
<dbReference type="Pfam" id="PF00425">
    <property type="entry name" value="Chorismate_bind"/>
    <property type="match status" value="1"/>
</dbReference>
<organism evidence="8 9">
    <name type="scientific">Marilutibacter maris</name>
    <dbReference type="NCBI Taxonomy" id="1605891"/>
    <lineage>
        <taxon>Bacteria</taxon>
        <taxon>Pseudomonadati</taxon>
        <taxon>Pseudomonadota</taxon>
        <taxon>Gammaproteobacteria</taxon>
        <taxon>Lysobacterales</taxon>
        <taxon>Lysobacteraceae</taxon>
        <taxon>Marilutibacter</taxon>
    </lineage>
</organism>
<feature type="compositionally biased region" description="Low complexity" evidence="6">
    <location>
        <begin position="1"/>
        <end position="16"/>
    </location>
</feature>
<dbReference type="GO" id="GO:0008909">
    <property type="term" value="F:isochorismate synthase activity"/>
    <property type="evidence" value="ECO:0007669"/>
    <property type="project" value="UniProtKB-EC"/>
</dbReference>
<evidence type="ECO:0000313" key="8">
    <source>
        <dbReference type="EMBL" id="AWV06304.1"/>
    </source>
</evidence>
<feature type="region of interest" description="Disordered" evidence="6">
    <location>
        <begin position="115"/>
        <end position="138"/>
    </location>
</feature>
<feature type="domain" description="Chorismate-utilising enzyme C-terminal" evidence="7">
    <location>
        <begin position="145"/>
        <end position="400"/>
    </location>
</feature>
<evidence type="ECO:0000256" key="3">
    <source>
        <dbReference type="ARBA" id="ARBA00012824"/>
    </source>
</evidence>
<evidence type="ECO:0000256" key="5">
    <source>
        <dbReference type="ARBA" id="ARBA00041564"/>
    </source>
</evidence>
<dbReference type="RefSeq" id="WP_111265476.1">
    <property type="nucleotide sequence ID" value="NZ_CP029843.1"/>
</dbReference>
<proteinExistence type="inferred from homology"/>
<dbReference type="KEGG" id="lmb:C9I47_0581"/>
<dbReference type="InterPro" id="IPR004561">
    <property type="entry name" value="IsoChor_synthase"/>
</dbReference>
<gene>
    <name evidence="8" type="ORF">C9I47_0581</name>
</gene>
<dbReference type="NCBIfam" id="TIGR00543">
    <property type="entry name" value="isochor_syn"/>
    <property type="match status" value="1"/>
</dbReference>
<dbReference type="EMBL" id="CP029843">
    <property type="protein sequence ID" value="AWV06304.1"/>
    <property type="molecule type" value="Genomic_DNA"/>
</dbReference>
<protein>
    <recommendedName>
        <fullName evidence="3">isochorismate synthase</fullName>
        <ecNumber evidence="3">5.4.4.2</ecNumber>
    </recommendedName>
    <alternativeName>
        <fullName evidence="5">Isochorismate mutase</fullName>
    </alternativeName>
</protein>
<dbReference type="AlphaFoldDB" id="A0A2U9T5R4"/>
<dbReference type="EC" id="5.4.4.2" evidence="3"/>
<evidence type="ECO:0000256" key="4">
    <source>
        <dbReference type="ARBA" id="ARBA00023235"/>
    </source>
</evidence>
<comment type="similarity">
    <text evidence="2">Belongs to the isochorismate synthase family.</text>
</comment>
<comment type="catalytic activity">
    <reaction evidence="1">
        <text>chorismate = isochorismate</text>
        <dbReference type="Rhea" id="RHEA:18985"/>
        <dbReference type="ChEBI" id="CHEBI:29748"/>
        <dbReference type="ChEBI" id="CHEBI:29780"/>
        <dbReference type="EC" id="5.4.4.2"/>
    </reaction>
</comment>
<sequence length="418" mass="43803">MDASSSAATAFADAPAIPHPSSPRMSPRPPRDALLDAWRPGDGLFSSPRQQLHCRGVQARLRRAANDGLADAADALLAGCGRDGSDRLPLIGAIPFDRHAPARLWLPQQAVYASGHARHRGSRRPSDRGGDAHALPPARSIPSASDYLAAVAQALARIERGELDKVVMSRCLCLRTRVDVDALLSALLARDPAGYTFAVDAGDDTRAGQLVGTSPELLLRKHGARVTSNPLAGSAPRSVDPDEDAHRAQALLASAKDRHEHALVVDAVATALAPWCRNLEVPATPSLLATPTMWHLSTRIDGTLADASTHALRLALQLHPTPAVCGHPTAAARTAIGELEGYDRDLFTGLVGWCDAHGDGEWAVTIRCALVEAEAATLYAGAGVVAGSTPEAELAETSAKLGTMLTAMGLPPLTEGQP</sequence>
<evidence type="ECO:0000256" key="2">
    <source>
        <dbReference type="ARBA" id="ARBA00005297"/>
    </source>
</evidence>